<comment type="caution">
    <text evidence="1">The sequence shown here is derived from an EMBL/GenBank/DDBJ whole genome shotgun (WGS) entry which is preliminary data.</text>
</comment>
<dbReference type="EMBL" id="JEMT01023989">
    <property type="protein sequence ID" value="EXX63333.1"/>
    <property type="molecule type" value="Genomic_DNA"/>
</dbReference>
<evidence type="ECO:0000313" key="2">
    <source>
        <dbReference type="Proteomes" id="UP000022910"/>
    </source>
</evidence>
<gene>
    <name evidence="1" type="ORF">RirG_153180</name>
</gene>
<proteinExistence type="predicted"/>
<dbReference type="AlphaFoldDB" id="A0A015M901"/>
<reference evidence="1 2" key="1">
    <citation type="submission" date="2014-02" db="EMBL/GenBank/DDBJ databases">
        <title>Single nucleus genome sequencing reveals high similarity among nuclei of an endomycorrhizal fungus.</title>
        <authorList>
            <person name="Lin K."/>
            <person name="Geurts R."/>
            <person name="Zhang Z."/>
            <person name="Limpens E."/>
            <person name="Saunders D.G."/>
            <person name="Mu D."/>
            <person name="Pang E."/>
            <person name="Cao H."/>
            <person name="Cha H."/>
            <person name="Lin T."/>
            <person name="Zhou Q."/>
            <person name="Shang Y."/>
            <person name="Li Y."/>
            <person name="Ivanov S."/>
            <person name="Sharma T."/>
            <person name="Velzen R.V."/>
            <person name="Ruijter N.D."/>
            <person name="Aanen D.K."/>
            <person name="Win J."/>
            <person name="Kamoun S."/>
            <person name="Bisseling T."/>
            <person name="Huang S."/>
        </authorList>
    </citation>
    <scope>NUCLEOTIDE SEQUENCE [LARGE SCALE GENOMIC DNA]</scope>
    <source>
        <strain evidence="2">DAOM197198w</strain>
    </source>
</reference>
<evidence type="ECO:0000313" key="1">
    <source>
        <dbReference type="EMBL" id="EXX63333.1"/>
    </source>
</evidence>
<keyword evidence="2" id="KW-1185">Reference proteome</keyword>
<name>A0A015M901_RHIIW</name>
<sequence>MSSSPIKHALSISTSTNDEHLDLIGEIPTKTYKDILKILGDNESNITHNYALKETITLMENLADCSKEDIKMGMISFFLMSRDVILTLRLKKLFFLLGMEVFVPKAAGHISNLKWQYYGDSTARLELIL</sequence>
<dbReference type="OrthoDB" id="2431346at2759"/>
<dbReference type="HOGENOM" id="CLU_2251505_0_0_1"/>
<organism evidence="1 2">
    <name type="scientific">Rhizophagus irregularis (strain DAOM 197198w)</name>
    <name type="common">Glomus intraradices</name>
    <dbReference type="NCBI Taxonomy" id="1432141"/>
    <lineage>
        <taxon>Eukaryota</taxon>
        <taxon>Fungi</taxon>
        <taxon>Fungi incertae sedis</taxon>
        <taxon>Mucoromycota</taxon>
        <taxon>Glomeromycotina</taxon>
        <taxon>Glomeromycetes</taxon>
        <taxon>Glomerales</taxon>
        <taxon>Glomeraceae</taxon>
        <taxon>Rhizophagus</taxon>
    </lineage>
</organism>
<protein>
    <submittedName>
        <fullName evidence="1">Uncharacterized protein</fullName>
    </submittedName>
</protein>
<dbReference type="Proteomes" id="UP000022910">
    <property type="component" value="Unassembled WGS sequence"/>
</dbReference>
<accession>A0A015M901</accession>